<reference evidence="2 3" key="1">
    <citation type="journal article" date="2020" name="Nature">
        <title>Six reference-quality genomes reveal evolution of bat adaptations.</title>
        <authorList>
            <person name="Jebb D."/>
            <person name="Huang Z."/>
            <person name="Pippel M."/>
            <person name="Hughes G.M."/>
            <person name="Lavrichenko K."/>
            <person name="Devanna P."/>
            <person name="Winkler S."/>
            <person name="Jermiin L.S."/>
            <person name="Skirmuntt E.C."/>
            <person name="Katzourakis A."/>
            <person name="Burkitt-Gray L."/>
            <person name="Ray D.A."/>
            <person name="Sullivan K.A.M."/>
            <person name="Roscito J.G."/>
            <person name="Kirilenko B.M."/>
            <person name="Davalos L.M."/>
            <person name="Corthals A.P."/>
            <person name="Power M.L."/>
            <person name="Jones G."/>
            <person name="Ransome R.D."/>
            <person name="Dechmann D.K.N."/>
            <person name="Locatelli A.G."/>
            <person name="Puechmaille S.J."/>
            <person name="Fedrigo O."/>
            <person name="Jarvis E.D."/>
            <person name="Hiller M."/>
            <person name="Vernes S.C."/>
            <person name="Myers E.W."/>
            <person name="Teeling E.C."/>
        </authorList>
    </citation>
    <scope>NUCLEOTIDE SEQUENCE [LARGE SCALE GENOMIC DNA]</scope>
    <source>
        <strain evidence="2">Bat1K_MPI-CBG_1</strain>
    </source>
</reference>
<feature type="transmembrane region" description="Helical" evidence="1">
    <location>
        <begin position="102"/>
        <end position="120"/>
    </location>
</feature>
<accession>A0A834A4A6</accession>
<comment type="caution">
    <text evidence="2">The sequence shown here is derived from an EMBL/GenBank/DDBJ whole genome shotgun (WGS) entry which is preliminary data.</text>
</comment>
<dbReference type="EMBL" id="JABVXQ010000006">
    <property type="protein sequence ID" value="KAF6104324.1"/>
    <property type="molecule type" value="Genomic_DNA"/>
</dbReference>
<keyword evidence="1" id="KW-0812">Transmembrane</keyword>
<evidence type="ECO:0000313" key="2">
    <source>
        <dbReference type="EMBL" id="KAF6104324.1"/>
    </source>
</evidence>
<dbReference type="Proteomes" id="UP000664940">
    <property type="component" value="Unassembled WGS sequence"/>
</dbReference>
<keyword evidence="1" id="KW-1133">Transmembrane helix</keyword>
<dbReference type="AlphaFoldDB" id="A0A834A4A6"/>
<protein>
    <submittedName>
        <fullName evidence="2">Uncharacterized protein</fullName>
    </submittedName>
</protein>
<evidence type="ECO:0000256" key="1">
    <source>
        <dbReference type="SAM" id="Phobius"/>
    </source>
</evidence>
<keyword evidence="1" id="KW-0472">Membrane</keyword>
<proteinExistence type="predicted"/>
<name>A0A834A4A6_9CHIR</name>
<sequence length="126" mass="14582">MRRLRKGKNMFLSAIFTSSQELFPPCSSPNSGFQKKPVLVLMLENDPLKNPVRSHLLSLSNYLSLLAFLLKLPFIFHLGSLSHLPCFIWESGFRLFKIGTRKHFFCFFLFLPLIIIFSSMPKTKDI</sequence>
<evidence type="ECO:0000313" key="3">
    <source>
        <dbReference type="Proteomes" id="UP000664940"/>
    </source>
</evidence>
<gene>
    <name evidence="2" type="ORF">HJG60_011296</name>
</gene>
<organism evidence="2 3">
    <name type="scientific">Phyllostomus discolor</name>
    <name type="common">pale spear-nosed bat</name>
    <dbReference type="NCBI Taxonomy" id="89673"/>
    <lineage>
        <taxon>Eukaryota</taxon>
        <taxon>Metazoa</taxon>
        <taxon>Chordata</taxon>
        <taxon>Craniata</taxon>
        <taxon>Vertebrata</taxon>
        <taxon>Euteleostomi</taxon>
        <taxon>Mammalia</taxon>
        <taxon>Eutheria</taxon>
        <taxon>Laurasiatheria</taxon>
        <taxon>Chiroptera</taxon>
        <taxon>Yangochiroptera</taxon>
        <taxon>Phyllostomidae</taxon>
        <taxon>Phyllostominae</taxon>
        <taxon>Phyllostomus</taxon>
    </lineage>
</organism>